<dbReference type="InterPro" id="IPR036465">
    <property type="entry name" value="vWFA_dom_sf"/>
</dbReference>
<dbReference type="OrthoDB" id="5186at2759"/>
<dbReference type="Gene3D" id="3.40.50.300">
    <property type="entry name" value="P-loop containing nucleotide triphosphate hydrolases"/>
    <property type="match status" value="3"/>
</dbReference>
<dbReference type="InterPro" id="IPR011704">
    <property type="entry name" value="ATPase_dyneun-rel_AAA"/>
</dbReference>
<reference evidence="3 4" key="1">
    <citation type="journal article" date="2013" name="PLoS Genet.">
        <title>Distinctive expansion of potential virulence genes in the genome of the oomycete fish pathogen Saprolegnia parasitica.</title>
        <authorList>
            <person name="Jiang R.H."/>
            <person name="de Bruijn I."/>
            <person name="Haas B.J."/>
            <person name="Belmonte R."/>
            <person name="Lobach L."/>
            <person name="Christie J."/>
            <person name="van den Ackerveken G."/>
            <person name="Bottin A."/>
            <person name="Bulone V."/>
            <person name="Diaz-Moreno S.M."/>
            <person name="Dumas B."/>
            <person name="Fan L."/>
            <person name="Gaulin E."/>
            <person name="Govers F."/>
            <person name="Grenville-Briggs L.J."/>
            <person name="Horner N.R."/>
            <person name="Levin J.Z."/>
            <person name="Mammella M."/>
            <person name="Meijer H.J."/>
            <person name="Morris P."/>
            <person name="Nusbaum C."/>
            <person name="Oome S."/>
            <person name="Phillips A.J."/>
            <person name="van Rooyen D."/>
            <person name="Rzeszutek E."/>
            <person name="Saraiva M."/>
            <person name="Secombes C.J."/>
            <person name="Seidl M.F."/>
            <person name="Snel B."/>
            <person name="Stassen J.H."/>
            <person name="Sykes S."/>
            <person name="Tripathy S."/>
            <person name="van den Berg H."/>
            <person name="Vega-Arreguin J.C."/>
            <person name="Wawra S."/>
            <person name="Young S.K."/>
            <person name="Zeng Q."/>
            <person name="Dieguez-Uribeondo J."/>
            <person name="Russ C."/>
            <person name="Tyler B.M."/>
            <person name="van West P."/>
        </authorList>
    </citation>
    <scope>NUCLEOTIDE SEQUENCE [LARGE SCALE GENOMIC DNA]</scope>
    <source>
        <strain evidence="3 4">CBS 223.65</strain>
    </source>
</reference>
<sequence length="1746" mass="191493">MLRQQVGRRSSHWRVVQLQKAAMSTVQIGGISVPKATPSESLQHLRWMLQKDVLQQDMFLIGPPGPARRHLAMQFAELLQREVEYVAISQDTTESDLKQRREISGGAAIFSDQAPVRAAMHGRLLILDGLEKAERNVLPTLNNLLENREMALEDGRFLMKAESYDALLAAGHTAEALAAQNLVRVDPAFRVIALGLPVPPFPGRTLDPPLRSRFQARRISPPSPGARLESLLATLPAASLPLTEKLVGLLEAIHVVENMTTHGQRPPHLASIEHVVALATAFPSSACLRDALRRVFPIELWTEHKEAMERVLDTFFPATPSPSSSPSYLLTATSSHAADLVVGKDPAISVACGALGPTMAPMPGYVEAPAYHNVLTTMLQDHALGKDLCILGPKGSGKSGLARLFAHRLGYPSELFTLFKDMTSRDLYQRRATDDHGNTYWEDSPLVLFHLHAARHGHVAILDGVHRLHGDTLATLQRLMQDREIDLADGAKFISADKSDGAVPIHPAFRILCLGDSAGKGKFPSWLSSESLAMMTFVHAPTLSRTELQHMLAALSPSLPSAVTSVLVAFWDQVQATPELSLSLRQLLRMARRLDAFPDAAMADLGAVVHDTMMTQFVGPNLAKAIHRALDAVQHALDDRERDVPDSYGAGRPELVPQPLYYDIPKHTRVMQNVLQDIVSGERHLLLIGNQGVGKNKVVDRLLQLMRQEREYIQLHRDTTVQTLTLVPSLANGKITWEDSPLVRAVKEGRTLVVDEADKAPLEVVCVLKGLIEDGEMLLGDGRRILDPTKVATDGVDANKTILVHPNFRMWVLANRPGYPFLGNNLFSEIGDIFASHSIDNPDAASELALLRAYAPSVPVDVLQRLCAAFAELRQLVDDGAITYPYSTREAVAVAKHLETFPEDGVTETLENVLAFDAYDLNLRQLLASVFLRHGIPLSSDASARRKIAIDVAPSTPLPPRTKIDTWKRGPSTQLPVQHLALKTRRVYIEPPTSRTYGVDYHRREIFTEQVASWTVPLSAHQVATSLAVLPSTSMHVATAQPLGIHSYFGTDRKHLYTELEDSYGYTRNTSPRIYPYGNDLLLYVPSADLVLHLSENHVVRQSYVLPSISPKRSSRNMFQWTPERTETQAVVDATEGKMVLFQAGTPTLQIVDLNNESTTVVTTPAPVAAVHLSPDAGVYRVHYLGDDANVYLVDASEGRRVTQHQLSTKASYALSTPPTCRDHTQLLAHPAAAYQELEASDDGSVVDVFSVPRTSADDGARVTSAVFESPRLVTSYASSLSVVDVVSETSKDVAVMTATRHETKKKTNDVVAIAALKDGEILSLQSQGDLRRWQLDPAALAQDLASWKYMFDHDTRAGVVTPLELQDGGGASTPKTDASMPKYGKDDPDNTPHVGGNTWAGGTGGSDTAGLGGRGGPYRLDKGHKVHQVSQAKKDEVSAEARAKAKAMADAALQQKLKDIDMTGGEWQAYQKYLGRIEQETDQLRSVLSNLEAIEKERGWLKHQSSGEWDDAKLVDGIAGDRNVFKRRGVADTPDGLHLAPLKKRMLFVMDVSGSMYRFNGQDISFATTCPLDSLILQRMLETTMMVMEAFAGFEATVEYAIMGHSGDAPAIPFVAFNEPPADRKQRLQVLQKMLAHSQYCSSGDHTVHAIHDAVRSVTTADGDEYFVFVVSDANLDRYGIHPKVLGRELAADSRVNAHAIFIASFADEATRILSHLPPGHGHVCLDTSDLPRVFKRIFTSSLQK</sequence>
<evidence type="ECO:0000313" key="4">
    <source>
        <dbReference type="Proteomes" id="UP000030745"/>
    </source>
</evidence>
<dbReference type="InterPro" id="IPR039891">
    <property type="entry name" value="VWA8"/>
</dbReference>
<dbReference type="SUPFAM" id="SSF53300">
    <property type="entry name" value="vWA-like"/>
    <property type="match status" value="1"/>
</dbReference>
<evidence type="ECO:0000259" key="2">
    <source>
        <dbReference type="PROSITE" id="PS50234"/>
    </source>
</evidence>
<dbReference type="SUPFAM" id="SSF52540">
    <property type="entry name" value="P-loop containing nucleoside triphosphate hydrolases"/>
    <property type="match status" value="3"/>
</dbReference>
<dbReference type="PANTHER" id="PTHR21610:SF9">
    <property type="entry name" value="VON WILLEBRAND FACTOR A DOMAIN-CONTAINING PROTEIN 8"/>
    <property type="match status" value="1"/>
</dbReference>
<dbReference type="Proteomes" id="UP000030745">
    <property type="component" value="Unassembled WGS sequence"/>
</dbReference>
<dbReference type="GO" id="GO:0005524">
    <property type="term" value="F:ATP binding"/>
    <property type="evidence" value="ECO:0007669"/>
    <property type="project" value="InterPro"/>
</dbReference>
<dbReference type="EMBL" id="KK583310">
    <property type="protein sequence ID" value="KDO20512.1"/>
    <property type="molecule type" value="Genomic_DNA"/>
</dbReference>
<dbReference type="PANTHER" id="PTHR21610">
    <property type="entry name" value="VON WILLEBRAND FACTOR A DOMAIN-CONTAINING PROTEIN 8"/>
    <property type="match status" value="1"/>
</dbReference>
<dbReference type="InterPro" id="IPR027417">
    <property type="entry name" value="P-loop_NTPase"/>
</dbReference>
<dbReference type="GO" id="GO:0016887">
    <property type="term" value="F:ATP hydrolysis activity"/>
    <property type="evidence" value="ECO:0007669"/>
    <property type="project" value="InterPro"/>
</dbReference>
<dbReference type="VEuPathDB" id="FungiDB:SPRG_22342"/>
<evidence type="ECO:0000313" key="3">
    <source>
        <dbReference type="EMBL" id="KDO20512.1"/>
    </source>
</evidence>
<feature type="region of interest" description="Disordered" evidence="1">
    <location>
        <begin position="1364"/>
        <end position="1415"/>
    </location>
</feature>
<feature type="compositionally biased region" description="Gly residues" evidence="1">
    <location>
        <begin position="1399"/>
        <end position="1415"/>
    </location>
</feature>
<evidence type="ECO:0000256" key="1">
    <source>
        <dbReference type="SAM" id="MobiDB-lite"/>
    </source>
</evidence>
<dbReference type="SMART" id="SM00327">
    <property type="entry name" value="VWA"/>
    <property type="match status" value="1"/>
</dbReference>
<dbReference type="GeneID" id="24142725"/>
<proteinExistence type="predicted"/>
<organism evidence="3 4">
    <name type="scientific">Saprolegnia parasitica (strain CBS 223.65)</name>
    <dbReference type="NCBI Taxonomy" id="695850"/>
    <lineage>
        <taxon>Eukaryota</taxon>
        <taxon>Sar</taxon>
        <taxon>Stramenopiles</taxon>
        <taxon>Oomycota</taxon>
        <taxon>Saprolegniomycetes</taxon>
        <taxon>Saprolegniales</taxon>
        <taxon>Saprolegniaceae</taxon>
        <taxon>Saprolegnia</taxon>
    </lineage>
</organism>
<accession>A0A067C110</accession>
<keyword evidence="4" id="KW-1185">Reference proteome</keyword>
<dbReference type="STRING" id="695850.A0A067C110"/>
<dbReference type="InterPro" id="IPR002035">
    <property type="entry name" value="VWF_A"/>
</dbReference>
<feature type="domain" description="VWFA" evidence="2">
    <location>
        <begin position="1546"/>
        <end position="1739"/>
    </location>
</feature>
<dbReference type="GO" id="GO:0005737">
    <property type="term" value="C:cytoplasm"/>
    <property type="evidence" value="ECO:0007669"/>
    <property type="project" value="TreeGrafter"/>
</dbReference>
<gene>
    <name evidence="3" type="ORF">SPRG_22342</name>
</gene>
<dbReference type="FunFam" id="3.40.50.300:FF:000587">
    <property type="entry name" value="von Willebrand factor A domain containing 8"/>
    <property type="match status" value="1"/>
</dbReference>
<protein>
    <recommendedName>
        <fullName evidence="2">VWFA domain-containing protein</fullName>
    </recommendedName>
</protein>
<dbReference type="PROSITE" id="PS50234">
    <property type="entry name" value="VWFA"/>
    <property type="match status" value="1"/>
</dbReference>
<dbReference type="Pfam" id="PF07728">
    <property type="entry name" value="AAA_5"/>
    <property type="match status" value="3"/>
</dbReference>
<dbReference type="OMA" id="GTHIVHP"/>
<dbReference type="RefSeq" id="XP_012208792.1">
    <property type="nucleotide sequence ID" value="XM_012353402.1"/>
</dbReference>
<dbReference type="KEGG" id="spar:SPRG_22342"/>
<dbReference type="SUPFAM" id="SSF69322">
    <property type="entry name" value="Tricorn protease domain 2"/>
    <property type="match status" value="1"/>
</dbReference>
<name>A0A067C110_SAPPC</name>